<dbReference type="EMBL" id="FWFF01000017">
    <property type="protein sequence ID" value="SLM99402.1"/>
    <property type="molecule type" value="Genomic_DNA"/>
</dbReference>
<protein>
    <submittedName>
        <fullName evidence="2">Uncharacterized protein</fullName>
    </submittedName>
</protein>
<reference evidence="3" key="1">
    <citation type="submission" date="2017-02" db="EMBL/GenBank/DDBJ databases">
        <authorList>
            <person name="Dridi B."/>
        </authorList>
    </citation>
    <scope>NUCLEOTIDE SEQUENCE [LARGE SCALE GENOMIC DNA]</scope>
    <source>
        <strain evidence="3">B Co 03.10</strain>
    </source>
</reference>
<keyword evidence="3" id="KW-1185">Reference proteome</keyword>
<dbReference type="InterPro" id="IPR003615">
    <property type="entry name" value="HNH_nuc"/>
</dbReference>
<dbReference type="Proteomes" id="UP000196581">
    <property type="component" value="Unassembled WGS sequence"/>
</dbReference>
<feature type="region of interest" description="Disordered" evidence="1">
    <location>
        <begin position="38"/>
        <end position="59"/>
    </location>
</feature>
<feature type="compositionally biased region" description="Low complexity" evidence="1">
    <location>
        <begin position="45"/>
        <end position="59"/>
    </location>
</feature>
<accession>A0A1X6XJE0</accession>
<proteinExistence type="predicted"/>
<dbReference type="CDD" id="cd00085">
    <property type="entry name" value="HNHc"/>
    <property type="match status" value="1"/>
</dbReference>
<evidence type="ECO:0000313" key="3">
    <source>
        <dbReference type="Proteomes" id="UP000196581"/>
    </source>
</evidence>
<feature type="compositionally biased region" description="Acidic residues" evidence="1">
    <location>
        <begin position="494"/>
        <end position="511"/>
    </location>
</feature>
<gene>
    <name evidence="2" type="ORF">FM105_10995</name>
</gene>
<feature type="region of interest" description="Disordered" evidence="1">
    <location>
        <begin position="489"/>
        <end position="519"/>
    </location>
</feature>
<organism evidence="2 3">
    <name type="scientific">Brevibacterium yomogidense</name>
    <dbReference type="NCBI Taxonomy" id="946573"/>
    <lineage>
        <taxon>Bacteria</taxon>
        <taxon>Bacillati</taxon>
        <taxon>Actinomycetota</taxon>
        <taxon>Actinomycetes</taxon>
        <taxon>Micrococcales</taxon>
        <taxon>Brevibacteriaceae</taxon>
        <taxon>Brevibacterium</taxon>
    </lineage>
</organism>
<evidence type="ECO:0000313" key="2">
    <source>
        <dbReference type="EMBL" id="SLM99402.1"/>
    </source>
</evidence>
<dbReference type="AlphaFoldDB" id="A0A1X6XJE0"/>
<dbReference type="RefSeq" id="WP_087008087.1">
    <property type="nucleotide sequence ID" value="NZ_FWFF01000017.1"/>
</dbReference>
<feature type="region of interest" description="Disordered" evidence="1">
    <location>
        <begin position="277"/>
        <end position="298"/>
    </location>
</feature>
<name>A0A1X6XJE0_9MICO</name>
<evidence type="ECO:0000256" key="1">
    <source>
        <dbReference type="SAM" id="MobiDB-lite"/>
    </source>
</evidence>
<sequence>MRAAETARLGAFVLARVLARRDGDVELSDFLATPARGTAGRDDGSSAASASGSSAASASGSGVEVFEDDRLSTRARALLDPADAILVAAKLNTRLDFARRAAASAVVAFIGLHGLLESAATGRVRFERVERLHRRIDDSLLPVDEVRKLDGFLAELSPQLSLDQFEKLARRHIRSLAPVPADPEAPRKQRCVRYERFDDGTARLELHGPILVVEGLYQRLCAMARSIRRNQLESMESDSFGRAVDPSRVELGTVDERTVAQLMFDLLASSRLHTQVRVKSPGSEAGQGSASPQDGAEQEELIDVFCPTDGDWLRKQAAVTITVPITTVLSLDDSPGMVNGDVPLAAEQCREAAAHATSWFRVLTDPATSIVTDHVAHTYEPTAAMRRTVRQKWRTCTVPGCSQPAQWCEMEHCCRFSKMDPATGGLTVMENLHPMCKHHHGLKTEGVIRLEKLGPNEACWVLPMGVRAMRTAPPVAVSDRTVEAGTLLTRAVESDDSDEPAESDEPEEVNEPGDVPPPF</sequence>